<evidence type="ECO:0000313" key="1">
    <source>
        <dbReference type="EMBL" id="QEG20234.1"/>
    </source>
</evidence>
<evidence type="ECO:0000313" key="2">
    <source>
        <dbReference type="Proteomes" id="UP000322214"/>
    </source>
</evidence>
<organism evidence="1 2">
    <name type="scientific">Mariniblastus fucicola</name>
    <dbReference type="NCBI Taxonomy" id="980251"/>
    <lineage>
        <taxon>Bacteria</taxon>
        <taxon>Pseudomonadati</taxon>
        <taxon>Planctomycetota</taxon>
        <taxon>Planctomycetia</taxon>
        <taxon>Pirellulales</taxon>
        <taxon>Pirellulaceae</taxon>
        <taxon>Mariniblastus</taxon>
    </lineage>
</organism>
<dbReference type="AlphaFoldDB" id="A0A5B9P1V3"/>
<reference evidence="1 2" key="1">
    <citation type="submission" date="2019-08" db="EMBL/GenBank/DDBJ databases">
        <title>Deep-cultivation of Planctomycetes and their phenomic and genomic characterization uncovers novel biology.</title>
        <authorList>
            <person name="Wiegand S."/>
            <person name="Jogler M."/>
            <person name="Boedeker C."/>
            <person name="Pinto D."/>
            <person name="Vollmers J."/>
            <person name="Rivas-Marin E."/>
            <person name="Kohn T."/>
            <person name="Peeters S.H."/>
            <person name="Heuer A."/>
            <person name="Rast P."/>
            <person name="Oberbeckmann S."/>
            <person name="Bunk B."/>
            <person name="Jeske O."/>
            <person name="Meyerdierks A."/>
            <person name="Storesund J.E."/>
            <person name="Kallscheuer N."/>
            <person name="Luecker S."/>
            <person name="Lage O.M."/>
            <person name="Pohl T."/>
            <person name="Merkel B.J."/>
            <person name="Hornburger P."/>
            <person name="Mueller R.-W."/>
            <person name="Bruemmer F."/>
            <person name="Labrenz M."/>
            <person name="Spormann A.M."/>
            <person name="Op den Camp H."/>
            <person name="Overmann J."/>
            <person name="Amann R."/>
            <person name="Jetten M.S.M."/>
            <person name="Mascher T."/>
            <person name="Medema M.H."/>
            <person name="Devos D.P."/>
            <person name="Kaster A.-K."/>
            <person name="Ovreas L."/>
            <person name="Rohde M."/>
            <person name="Galperin M.Y."/>
            <person name="Jogler C."/>
        </authorList>
    </citation>
    <scope>NUCLEOTIDE SEQUENCE [LARGE SCALE GENOMIC DNA]</scope>
    <source>
        <strain evidence="1 2">FC18</strain>
    </source>
</reference>
<accession>A0A5B9P1V3</accession>
<name>A0A5B9P1V3_9BACT</name>
<protein>
    <submittedName>
        <fullName evidence="1">Uncharacterized protein</fullName>
    </submittedName>
</protein>
<dbReference type="Proteomes" id="UP000322214">
    <property type="component" value="Chromosome"/>
</dbReference>
<dbReference type="RefSeq" id="WP_075085702.1">
    <property type="nucleotide sequence ID" value="NZ_CP042912.1"/>
</dbReference>
<dbReference type="KEGG" id="mff:MFFC18_00810"/>
<keyword evidence="2" id="KW-1185">Reference proteome</keyword>
<dbReference type="EMBL" id="CP042912">
    <property type="protein sequence ID" value="QEG20234.1"/>
    <property type="molecule type" value="Genomic_DNA"/>
</dbReference>
<dbReference type="STRING" id="980251.GCA_001642875_03680"/>
<sequence>MSNETSTDPNQLQRLIDGELSAAEVREMLQLADQHPNQWRMIACAFAEDQLFSKQFETLADDVAVGPAKSTKTAKPVKPEAKETTSQPMPLVRQLAIAASLAVAGLVGYLTGSDGPTMSPDPTDRPAMIASNDPVSPQVTPVDLQPEYRMELLTPDGEAINGEVDLYRYNDLHRLVSNGDATQRVSLDDILPDSGFSPEARQRLSQSGYDIDESTNYMSGRLEDGRQFVVPVRSIRFNQGH</sequence>
<proteinExistence type="predicted"/>
<gene>
    <name evidence="1" type="ORF">MFFC18_00810</name>
</gene>